<feature type="transmembrane region" description="Helical" evidence="1">
    <location>
        <begin position="251"/>
        <end position="275"/>
    </location>
</feature>
<keyword evidence="3" id="KW-1185">Reference proteome</keyword>
<sequence length="350" mass="39610">MVGSNHQRLTAVTKQLVLSCTVFVTMANVVIIYGVHSVISILRGKEKPPLIHYMAVVMEVLLLGYERLAETSLKLMHCISIGSGKWLFINANVPCMQWWQYILLAYIVVFVVPFIIVLYCGSSKLYRATITANEFLAACMLPLPFLIYWFVKEMLKKRREESTSTQVVNKDVLEILHGPFRPPNNEDKGTLYWESVLIGRRFILLACQSFIANLMLRMVSMAAACLLMTIHHVLKSPYRDPTANKAETLSLSALSIIAVINLTKATLISFGITIVAPNTSYLETLEWFEICALAFVPALVSVLVTFAILSQLVRVVVLLIKQCHRCWWQFRSLDQLREPLLDIAEQNNDA</sequence>
<feature type="transmembrane region" description="Helical" evidence="1">
    <location>
        <begin position="287"/>
        <end position="309"/>
    </location>
</feature>
<comment type="caution">
    <text evidence="2">The sequence shown here is derived from an EMBL/GenBank/DDBJ whole genome shotgun (WGS) entry which is preliminary data.</text>
</comment>
<evidence type="ECO:0000313" key="3">
    <source>
        <dbReference type="Proteomes" id="UP001163046"/>
    </source>
</evidence>
<gene>
    <name evidence="2" type="ORF">OS493_027343</name>
</gene>
<proteinExistence type="predicted"/>
<dbReference type="AlphaFoldDB" id="A0A9W9Z0Y7"/>
<dbReference type="EMBL" id="MU826850">
    <property type="protein sequence ID" value="KAJ7371229.1"/>
    <property type="molecule type" value="Genomic_DNA"/>
</dbReference>
<dbReference type="OrthoDB" id="5989827at2759"/>
<feature type="transmembrane region" description="Helical" evidence="1">
    <location>
        <begin position="98"/>
        <end position="120"/>
    </location>
</feature>
<keyword evidence="1" id="KW-1133">Transmembrane helix</keyword>
<feature type="transmembrane region" description="Helical" evidence="1">
    <location>
        <begin position="202"/>
        <end position="230"/>
    </location>
</feature>
<dbReference type="Proteomes" id="UP001163046">
    <property type="component" value="Unassembled WGS sequence"/>
</dbReference>
<feature type="transmembrane region" description="Helical" evidence="1">
    <location>
        <begin position="16"/>
        <end position="38"/>
    </location>
</feature>
<reference evidence="2" key="1">
    <citation type="submission" date="2023-01" db="EMBL/GenBank/DDBJ databases">
        <title>Genome assembly of the deep-sea coral Lophelia pertusa.</title>
        <authorList>
            <person name="Herrera S."/>
            <person name="Cordes E."/>
        </authorList>
    </citation>
    <scope>NUCLEOTIDE SEQUENCE</scope>
    <source>
        <strain evidence="2">USNM1676648</strain>
        <tissue evidence="2">Polyp</tissue>
    </source>
</reference>
<evidence type="ECO:0000313" key="2">
    <source>
        <dbReference type="EMBL" id="KAJ7371229.1"/>
    </source>
</evidence>
<organism evidence="2 3">
    <name type="scientific">Desmophyllum pertusum</name>
    <dbReference type="NCBI Taxonomy" id="174260"/>
    <lineage>
        <taxon>Eukaryota</taxon>
        <taxon>Metazoa</taxon>
        <taxon>Cnidaria</taxon>
        <taxon>Anthozoa</taxon>
        <taxon>Hexacorallia</taxon>
        <taxon>Scleractinia</taxon>
        <taxon>Caryophylliina</taxon>
        <taxon>Caryophylliidae</taxon>
        <taxon>Desmophyllum</taxon>
    </lineage>
</organism>
<keyword evidence="1" id="KW-0472">Membrane</keyword>
<name>A0A9W9Z0Y7_9CNID</name>
<accession>A0A9W9Z0Y7</accession>
<evidence type="ECO:0000256" key="1">
    <source>
        <dbReference type="SAM" id="Phobius"/>
    </source>
</evidence>
<feature type="transmembrane region" description="Helical" evidence="1">
    <location>
        <begin position="132"/>
        <end position="151"/>
    </location>
</feature>
<keyword evidence="1" id="KW-0812">Transmembrane</keyword>
<protein>
    <submittedName>
        <fullName evidence="2">Uncharacterized protein</fullName>
    </submittedName>
</protein>